<dbReference type="Proteomes" id="UP001515480">
    <property type="component" value="Unassembled WGS sequence"/>
</dbReference>
<comment type="caution">
    <text evidence="1">The sequence shown here is derived from an EMBL/GenBank/DDBJ whole genome shotgun (WGS) entry which is preliminary data.</text>
</comment>
<dbReference type="EMBL" id="JBGBPQ010000011">
    <property type="protein sequence ID" value="KAL1515770.1"/>
    <property type="molecule type" value="Genomic_DNA"/>
</dbReference>
<proteinExistence type="predicted"/>
<name>A0AB34JA81_PRYPA</name>
<accession>A0AB34JA81</accession>
<keyword evidence="2" id="KW-1185">Reference proteome</keyword>
<protein>
    <submittedName>
        <fullName evidence="1">Uncharacterized protein</fullName>
    </submittedName>
</protein>
<evidence type="ECO:0000313" key="1">
    <source>
        <dbReference type="EMBL" id="KAL1515770.1"/>
    </source>
</evidence>
<evidence type="ECO:0000313" key="2">
    <source>
        <dbReference type="Proteomes" id="UP001515480"/>
    </source>
</evidence>
<gene>
    <name evidence="1" type="ORF">AB1Y20_002386</name>
</gene>
<reference evidence="1 2" key="1">
    <citation type="journal article" date="2024" name="Science">
        <title>Giant polyketide synthase enzymes in the biosynthesis of giant marine polyether toxins.</title>
        <authorList>
            <person name="Fallon T.R."/>
            <person name="Shende V.V."/>
            <person name="Wierzbicki I.H."/>
            <person name="Pendleton A.L."/>
            <person name="Watervoot N.F."/>
            <person name="Auber R.P."/>
            <person name="Gonzalez D.J."/>
            <person name="Wisecaver J.H."/>
            <person name="Moore B.S."/>
        </authorList>
    </citation>
    <scope>NUCLEOTIDE SEQUENCE [LARGE SCALE GENOMIC DNA]</scope>
    <source>
        <strain evidence="1 2">12B1</strain>
    </source>
</reference>
<dbReference type="AlphaFoldDB" id="A0AB34JA81"/>
<organism evidence="1 2">
    <name type="scientific">Prymnesium parvum</name>
    <name type="common">Toxic golden alga</name>
    <dbReference type="NCBI Taxonomy" id="97485"/>
    <lineage>
        <taxon>Eukaryota</taxon>
        <taxon>Haptista</taxon>
        <taxon>Haptophyta</taxon>
        <taxon>Prymnesiophyceae</taxon>
        <taxon>Prymnesiales</taxon>
        <taxon>Prymnesiaceae</taxon>
        <taxon>Prymnesium</taxon>
    </lineage>
</organism>
<sequence>MALFPSVPCARLLTLAGSTGAHAFHSHLRARGLELGPKLVVQTERRDPDGSLYGVWRAHVRAWNASAASCAHLLVFEDDAAFDPDDEAVRAGAARAERLLASSAPYDLLLLGWVGHGAGHAPFASPLRGVPCVYAVRRLWRAQHAYVISRRAMLRLRELPPDRMQTPSQGIDGYLAEAMASELAVLVVRPMFVFQSYHESSNPWWPGEGGKAVQQAILRLMASPSFMHAWEEGETSPFMDRQRCNDSFASEAAGRASHGKAAAAAAISAAWRLWRAHAMRGNASRSEPSAWWSNRSWKRLAALAHACSAGNKMWVCAVLHRVWRARGQNRSVTAHLKGKYVE</sequence>